<keyword evidence="3 9" id="KW-0489">Methyltransferase</keyword>
<dbReference type="InterPro" id="IPR014777">
    <property type="entry name" value="4pyrrole_Mease_sub1"/>
</dbReference>
<dbReference type="InterPro" id="IPR003043">
    <property type="entry name" value="Uropor_MeTrfase_CS"/>
</dbReference>
<evidence type="ECO:0000256" key="2">
    <source>
        <dbReference type="ARBA" id="ARBA00012162"/>
    </source>
</evidence>
<keyword evidence="10" id="KW-1185">Reference proteome</keyword>
<proteinExistence type="inferred from homology"/>
<dbReference type="NCBIfam" id="TIGR01469">
    <property type="entry name" value="cobA_cysG_Cterm"/>
    <property type="match status" value="1"/>
</dbReference>
<comment type="similarity">
    <text evidence="1">Belongs to the precorrin methyltransferase family.</text>
</comment>
<evidence type="ECO:0000259" key="8">
    <source>
        <dbReference type="Pfam" id="PF00590"/>
    </source>
</evidence>
<dbReference type="InterPro" id="IPR050161">
    <property type="entry name" value="Siro_Cobalamin_biosynth"/>
</dbReference>
<dbReference type="SUPFAM" id="SSF53790">
    <property type="entry name" value="Tetrapyrrole methylase"/>
    <property type="match status" value="1"/>
</dbReference>
<evidence type="ECO:0000256" key="6">
    <source>
        <dbReference type="ARBA" id="ARBA00023244"/>
    </source>
</evidence>
<evidence type="ECO:0000313" key="10">
    <source>
        <dbReference type="Proteomes" id="UP000190961"/>
    </source>
</evidence>
<dbReference type="InterPro" id="IPR014776">
    <property type="entry name" value="4pyrrole_Mease_sub2"/>
</dbReference>
<accession>A0A1T5MEB6</accession>
<dbReference type="CDD" id="cd11642">
    <property type="entry name" value="SUMT"/>
    <property type="match status" value="1"/>
</dbReference>
<name>A0A1T5MEB6_9BACT</name>
<dbReference type="InterPro" id="IPR006366">
    <property type="entry name" value="CobA/CysG_C"/>
</dbReference>
<keyword evidence="4 9" id="KW-0808">Transferase</keyword>
<evidence type="ECO:0000256" key="3">
    <source>
        <dbReference type="ARBA" id="ARBA00022603"/>
    </source>
</evidence>
<dbReference type="Proteomes" id="UP000190961">
    <property type="component" value="Unassembled WGS sequence"/>
</dbReference>
<reference evidence="9 10" key="1">
    <citation type="submission" date="2017-02" db="EMBL/GenBank/DDBJ databases">
        <authorList>
            <person name="Peterson S.W."/>
        </authorList>
    </citation>
    <scope>NUCLEOTIDE SEQUENCE [LARGE SCALE GENOMIC DNA]</scope>
    <source>
        <strain evidence="9 10">DSM 25262</strain>
    </source>
</reference>
<sequence>MIETISILEKEPRLTLVGAGPGDPELITVKAINALKKADVVLYDALVSAEILEWIPKGIPAFSVGKRAGEHSYKQEEINDLIVDFAYRYGHVVRLKGGDPFVFGRGSEEIEYAEAHGIHTEIVPGISSAIAVPASLKIPVTARGISESFWVVTGTTKAGAISGDIALAAQSTATIVILMGLSKVEAIMETFAAHGKSDTPVAIVQNGSLPNQKSVIGTASSIASLAAANEISAPAIIIVGEVVRYAQALEKVVLAAKSMA</sequence>
<dbReference type="Gene3D" id="3.30.950.10">
    <property type="entry name" value="Methyltransferase, Cobalt-precorrin-4 Transmethylase, Domain 2"/>
    <property type="match status" value="1"/>
</dbReference>
<dbReference type="GO" id="GO:0032259">
    <property type="term" value="P:methylation"/>
    <property type="evidence" value="ECO:0007669"/>
    <property type="project" value="UniProtKB-KW"/>
</dbReference>
<evidence type="ECO:0000313" key="9">
    <source>
        <dbReference type="EMBL" id="SKC86586.1"/>
    </source>
</evidence>
<dbReference type="EMBL" id="FUZU01000004">
    <property type="protein sequence ID" value="SKC86586.1"/>
    <property type="molecule type" value="Genomic_DNA"/>
</dbReference>
<dbReference type="AlphaFoldDB" id="A0A1T5MEB6"/>
<evidence type="ECO:0000256" key="4">
    <source>
        <dbReference type="ARBA" id="ARBA00022679"/>
    </source>
</evidence>
<dbReference type="InterPro" id="IPR035996">
    <property type="entry name" value="4pyrrol_Methylase_sf"/>
</dbReference>
<dbReference type="PANTHER" id="PTHR45790:SF3">
    <property type="entry name" value="S-ADENOSYL-L-METHIONINE-DEPENDENT UROPORPHYRINOGEN III METHYLTRANSFERASE, CHLOROPLASTIC"/>
    <property type="match status" value="1"/>
</dbReference>
<dbReference type="EC" id="2.1.1.107" evidence="2"/>
<dbReference type="PROSITE" id="PS00839">
    <property type="entry name" value="SUMT_1"/>
    <property type="match status" value="1"/>
</dbReference>
<dbReference type="GO" id="GO:0019354">
    <property type="term" value="P:siroheme biosynthetic process"/>
    <property type="evidence" value="ECO:0007669"/>
    <property type="project" value="InterPro"/>
</dbReference>
<dbReference type="PANTHER" id="PTHR45790">
    <property type="entry name" value="SIROHEME SYNTHASE-RELATED"/>
    <property type="match status" value="1"/>
</dbReference>
<keyword evidence="5" id="KW-0949">S-adenosyl-L-methionine</keyword>
<dbReference type="RefSeq" id="WP_079689679.1">
    <property type="nucleotide sequence ID" value="NZ_FUZU01000004.1"/>
</dbReference>
<gene>
    <name evidence="9" type="ORF">SAMN05660236_5186</name>
</gene>
<evidence type="ECO:0000256" key="1">
    <source>
        <dbReference type="ARBA" id="ARBA00005879"/>
    </source>
</evidence>
<organism evidence="9 10">
    <name type="scientific">Ohtaekwangia koreensis</name>
    <dbReference type="NCBI Taxonomy" id="688867"/>
    <lineage>
        <taxon>Bacteria</taxon>
        <taxon>Pseudomonadati</taxon>
        <taxon>Bacteroidota</taxon>
        <taxon>Cytophagia</taxon>
        <taxon>Cytophagales</taxon>
        <taxon>Fulvivirgaceae</taxon>
        <taxon>Ohtaekwangia</taxon>
    </lineage>
</organism>
<dbReference type="FunFam" id="3.40.1010.10:FF:000001">
    <property type="entry name" value="Siroheme synthase"/>
    <property type="match status" value="1"/>
</dbReference>
<comment type="pathway">
    <text evidence="7">Porphyrin-containing compound metabolism; siroheme biosynthesis; precorrin-2 from uroporphyrinogen III: step 1/1.</text>
</comment>
<evidence type="ECO:0000256" key="7">
    <source>
        <dbReference type="ARBA" id="ARBA00025705"/>
    </source>
</evidence>
<dbReference type="GO" id="GO:0004851">
    <property type="term" value="F:uroporphyrin-III C-methyltransferase activity"/>
    <property type="evidence" value="ECO:0007669"/>
    <property type="project" value="UniProtKB-EC"/>
</dbReference>
<dbReference type="OrthoDB" id="9815856at2"/>
<dbReference type="Gene3D" id="3.40.1010.10">
    <property type="entry name" value="Cobalt-precorrin-4 Transmethylase, Domain 1"/>
    <property type="match status" value="1"/>
</dbReference>
<keyword evidence="6" id="KW-0627">Porphyrin biosynthesis</keyword>
<dbReference type="STRING" id="688867.SAMN05660236_5186"/>
<dbReference type="InterPro" id="IPR000878">
    <property type="entry name" value="4pyrrol_Mease"/>
</dbReference>
<evidence type="ECO:0000256" key="5">
    <source>
        <dbReference type="ARBA" id="ARBA00022691"/>
    </source>
</evidence>
<dbReference type="Pfam" id="PF00590">
    <property type="entry name" value="TP_methylase"/>
    <property type="match status" value="1"/>
</dbReference>
<feature type="domain" description="Tetrapyrrole methylase" evidence="8">
    <location>
        <begin position="13"/>
        <end position="222"/>
    </location>
</feature>
<protein>
    <recommendedName>
        <fullName evidence="2">uroporphyrinogen-III C-methyltransferase</fullName>
        <ecNumber evidence="2">2.1.1.107</ecNumber>
    </recommendedName>
</protein>
<dbReference type="NCBIfam" id="NF004790">
    <property type="entry name" value="PRK06136.1"/>
    <property type="match status" value="1"/>
</dbReference>